<evidence type="ECO:0000256" key="1">
    <source>
        <dbReference type="SAM" id="MobiDB-lite"/>
    </source>
</evidence>
<gene>
    <name evidence="2" type="ORF">OG626_24170</name>
</gene>
<dbReference type="EMBL" id="CP109535">
    <property type="protein sequence ID" value="WTY97759.1"/>
    <property type="molecule type" value="Genomic_DNA"/>
</dbReference>
<sequence>MYTHVAIDKEGKGVDQMRLSLNAHGLKTAKSLNIKLAAGSEKMGHHKHVFMWDADVKGVKGVKGIVDSYEPDVTIRVKIRKADLSEPGLFSSGNLKGDHPTQLGGKSTNGAWAHEGDIPRKYLFIDGLDSPDQEGFKDWVAGEGWPDGHAALIAREYDYEGARARSAQPGSDLTPASPPRSDAATPSAG</sequence>
<proteinExistence type="predicted"/>
<protein>
    <submittedName>
        <fullName evidence="2">Uncharacterized protein</fullName>
    </submittedName>
</protein>
<feature type="region of interest" description="Disordered" evidence="1">
    <location>
        <begin position="161"/>
        <end position="189"/>
    </location>
</feature>
<evidence type="ECO:0000313" key="2">
    <source>
        <dbReference type="EMBL" id="WTY97759.1"/>
    </source>
</evidence>
<organism evidence="2">
    <name type="scientific">Streptomyces sp. NBC_01401</name>
    <dbReference type="NCBI Taxonomy" id="2903854"/>
    <lineage>
        <taxon>Bacteria</taxon>
        <taxon>Bacillati</taxon>
        <taxon>Actinomycetota</taxon>
        <taxon>Actinomycetes</taxon>
        <taxon>Kitasatosporales</taxon>
        <taxon>Streptomycetaceae</taxon>
        <taxon>Streptomyces</taxon>
    </lineage>
</organism>
<name>A0AAU3GZX3_9ACTN</name>
<reference evidence="2" key="1">
    <citation type="submission" date="2022-10" db="EMBL/GenBank/DDBJ databases">
        <title>The complete genomes of actinobacterial strains from the NBC collection.</title>
        <authorList>
            <person name="Joergensen T.S."/>
            <person name="Alvarez Arevalo M."/>
            <person name="Sterndorff E.B."/>
            <person name="Faurdal D."/>
            <person name="Vuksanovic O."/>
            <person name="Mourched A.-S."/>
            <person name="Charusanti P."/>
            <person name="Shaw S."/>
            <person name="Blin K."/>
            <person name="Weber T."/>
        </authorList>
    </citation>
    <scope>NUCLEOTIDE SEQUENCE</scope>
    <source>
        <strain evidence="2">NBC_01401</strain>
    </source>
</reference>
<dbReference type="AlphaFoldDB" id="A0AAU3GZX3"/>
<accession>A0AAU3GZX3</accession>